<dbReference type="Pfam" id="PF00144">
    <property type="entry name" value="Beta-lactamase"/>
    <property type="match status" value="1"/>
</dbReference>
<reference evidence="3" key="2">
    <citation type="submission" date="2020-11" db="EMBL/GenBank/DDBJ databases">
        <authorList>
            <person name="McCartney M.A."/>
            <person name="Auch B."/>
            <person name="Kono T."/>
            <person name="Mallez S."/>
            <person name="Becker A."/>
            <person name="Gohl D.M."/>
            <person name="Silverstein K.A.T."/>
            <person name="Koren S."/>
            <person name="Bechman K.B."/>
            <person name="Herman A."/>
            <person name="Abrahante J.E."/>
            <person name="Garbe J."/>
        </authorList>
    </citation>
    <scope>NUCLEOTIDE SEQUENCE</scope>
    <source>
        <strain evidence="3">Duluth1</strain>
        <tissue evidence="3">Whole animal</tissue>
    </source>
</reference>
<evidence type="ECO:0000313" key="3">
    <source>
        <dbReference type="EMBL" id="KAH3777157.1"/>
    </source>
</evidence>
<dbReference type="InterPro" id="IPR001466">
    <property type="entry name" value="Beta-lactam-related"/>
</dbReference>
<feature type="transmembrane region" description="Helical" evidence="1">
    <location>
        <begin position="43"/>
        <end position="64"/>
    </location>
</feature>
<dbReference type="Gene3D" id="3.40.710.10">
    <property type="entry name" value="DD-peptidase/beta-lactamase superfamily"/>
    <property type="match status" value="1"/>
</dbReference>
<organism evidence="3 4">
    <name type="scientific">Dreissena polymorpha</name>
    <name type="common">Zebra mussel</name>
    <name type="synonym">Mytilus polymorpha</name>
    <dbReference type="NCBI Taxonomy" id="45954"/>
    <lineage>
        <taxon>Eukaryota</taxon>
        <taxon>Metazoa</taxon>
        <taxon>Spiralia</taxon>
        <taxon>Lophotrochozoa</taxon>
        <taxon>Mollusca</taxon>
        <taxon>Bivalvia</taxon>
        <taxon>Autobranchia</taxon>
        <taxon>Heteroconchia</taxon>
        <taxon>Euheterodonta</taxon>
        <taxon>Imparidentia</taxon>
        <taxon>Neoheterodontei</taxon>
        <taxon>Myida</taxon>
        <taxon>Dreissenoidea</taxon>
        <taxon>Dreissenidae</taxon>
        <taxon>Dreissena</taxon>
    </lineage>
</organism>
<dbReference type="PANTHER" id="PTHR43319">
    <property type="entry name" value="BETA-LACTAMASE-RELATED"/>
    <property type="match status" value="1"/>
</dbReference>
<dbReference type="Proteomes" id="UP000828390">
    <property type="component" value="Unassembled WGS sequence"/>
</dbReference>
<reference evidence="3" key="1">
    <citation type="journal article" date="2019" name="bioRxiv">
        <title>The Genome of the Zebra Mussel, Dreissena polymorpha: A Resource for Invasive Species Research.</title>
        <authorList>
            <person name="McCartney M.A."/>
            <person name="Auch B."/>
            <person name="Kono T."/>
            <person name="Mallez S."/>
            <person name="Zhang Y."/>
            <person name="Obille A."/>
            <person name="Becker A."/>
            <person name="Abrahante J.E."/>
            <person name="Garbe J."/>
            <person name="Badalamenti J.P."/>
            <person name="Herman A."/>
            <person name="Mangelson H."/>
            <person name="Liachko I."/>
            <person name="Sullivan S."/>
            <person name="Sone E.D."/>
            <person name="Koren S."/>
            <person name="Silverstein K.A.T."/>
            <person name="Beckman K.B."/>
            <person name="Gohl D.M."/>
        </authorList>
    </citation>
    <scope>NUCLEOTIDE SEQUENCE</scope>
    <source>
        <strain evidence="3">Duluth1</strain>
        <tissue evidence="3">Whole animal</tissue>
    </source>
</reference>
<evidence type="ECO:0000259" key="2">
    <source>
        <dbReference type="Pfam" id="PF00144"/>
    </source>
</evidence>
<proteinExistence type="predicted"/>
<keyword evidence="1" id="KW-1133">Transmembrane helix</keyword>
<evidence type="ECO:0000256" key="1">
    <source>
        <dbReference type="SAM" id="Phobius"/>
    </source>
</evidence>
<comment type="caution">
    <text evidence="3">The sequence shown here is derived from an EMBL/GenBank/DDBJ whole genome shotgun (WGS) entry which is preliminary data.</text>
</comment>
<gene>
    <name evidence="3" type="ORF">DPMN_178594</name>
</gene>
<dbReference type="SUPFAM" id="SSF56601">
    <property type="entry name" value="beta-lactamase/transpeptidase-like"/>
    <property type="match status" value="1"/>
</dbReference>
<feature type="transmembrane region" description="Helical" evidence="1">
    <location>
        <begin position="84"/>
        <end position="105"/>
    </location>
</feature>
<keyword evidence="4" id="KW-1185">Reference proteome</keyword>
<keyword evidence="1" id="KW-0812">Transmembrane</keyword>
<dbReference type="InterPro" id="IPR052907">
    <property type="entry name" value="Beta-lactamase/esterase"/>
</dbReference>
<dbReference type="InterPro" id="IPR012338">
    <property type="entry name" value="Beta-lactam/transpept-like"/>
</dbReference>
<keyword evidence="1" id="KW-0472">Membrane</keyword>
<protein>
    <recommendedName>
        <fullName evidence="2">Beta-lactamase-related domain-containing protein</fullName>
    </recommendedName>
</protein>
<dbReference type="PANTHER" id="PTHR43319:SF3">
    <property type="entry name" value="BETA-LACTAMASE-RELATED DOMAIN-CONTAINING PROTEIN"/>
    <property type="match status" value="1"/>
</dbReference>
<feature type="domain" description="Beta-lactamase-related" evidence="2">
    <location>
        <begin position="7"/>
        <end position="65"/>
    </location>
</feature>
<name>A0A9D4ILK3_DREPO</name>
<dbReference type="EMBL" id="JAIWYP010000009">
    <property type="protein sequence ID" value="KAH3777157.1"/>
    <property type="molecule type" value="Genomic_DNA"/>
</dbReference>
<dbReference type="AlphaFoldDB" id="A0A9D4ILK3"/>
<sequence>MESGLEQGSAFVVYYDGEPVLDMWAGYADIQSLRRWRNDTTTMLFGAGQAITAFLVALMVDRYLQLLKVISCASNSICYVYRCLSQPLFIFGVFTSITLIFVNAASTY</sequence>
<evidence type="ECO:0000313" key="4">
    <source>
        <dbReference type="Proteomes" id="UP000828390"/>
    </source>
</evidence>
<accession>A0A9D4ILK3</accession>